<evidence type="ECO:0000313" key="2">
    <source>
        <dbReference type="EMBL" id="GGD96312.1"/>
    </source>
</evidence>
<feature type="signal peptide" evidence="1">
    <location>
        <begin position="1"/>
        <end position="23"/>
    </location>
</feature>
<gene>
    <name evidence="2" type="ORF">GCM10011515_15260</name>
</gene>
<dbReference type="Proteomes" id="UP000619041">
    <property type="component" value="Unassembled WGS sequence"/>
</dbReference>
<dbReference type="RefSeq" id="WP_268237104.1">
    <property type="nucleotide sequence ID" value="NZ_BMKL01000001.1"/>
</dbReference>
<protein>
    <recommendedName>
        <fullName evidence="4">Recombination protein F</fullName>
    </recommendedName>
</protein>
<sequence>MQVLNNKLAAAVFSLAFSLVMFAAAITPANQGMLLPGTLA</sequence>
<proteinExistence type="predicted"/>
<organism evidence="2 3">
    <name type="scientific">Tsuneonella deserti</name>
    <dbReference type="NCBI Taxonomy" id="2035528"/>
    <lineage>
        <taxon>Bacteria</taxon>
        <taxon>Pseudomonadati</taxon>
        <taxon>Pseudomonadota</taxon>
        <taxon>Alphaproteobacteria</taxon>
        <taxon>Sphingomonadales</taxon>
        <taxon>Erythrobacteraceae</taxon>
        <taxon>Tsuneonella</taxon>
    </lineage>
</organism>
<reference evidence="3" key="1">
    <citation type="journal article" date="2019" name="Int. J. Syst. Evol. Microbiol.">
        <title>The Global Catalogue of Microorganisms (GCM) 10K type strain sequencing project: providing services to taxonomists for standard genome sequencing and annotation.</title>
        <authorList>
            <consortium name="The Broad Institute Genomics Platform"/>
            <consortium name="The Broad Institute Genome Sequencing Center for Infectious Disease"/>
            <person name="Wu L."/>
            <person name="Ma J."/>
        </authorList>
    </citation>
    <scope>NUCLEOTIDE SEQUENCE [LARGE SCALE GENOMIC DNA]</scope>
    <source>
        <strain evidence="3">CGMCC 1.15959</strain>
    </source>
</reference>
<keyword evidence="1" id="KW-0732">Signal</keyword>
<evidence type="ECO:0000256" key="1">
    <source>
        <dbReference type="SAM" id="SignalP"/>
    </source>
</evidence>
<keyword evidence="3" id="KW-1185">Reference proteome</keyword>
<name>A0ABQ1S7A2_9SPHN</name>
<comment type="caution">
    <text evidence="2">The sequence shown here is derived from an EMBL/GenBank/DDBJ whole genome shotgun (WGS) entry which is preliminary data.</text>
</comment>
<evidence type="ECO:0008006" key="4">
    <source>
        <dbReference type="Google" id="ProtNLM"/>
    </source>
</evidence>
<accession>A0ABQ1S7A2</accession>
<evidence type="ECO:0000313" key="3">
    <source>
        <dbReference type="Proteomes" id="UP000619041"/>
    </source>
</evidence>
<dbReference type="EMBL" id="BMKL01000001">
    <property type="protein sequence ID" value="GGD96312.1"/>
    <property type="molecule type" value="Genomic_DNA"/>
</dbReference>
<feature type="chain" id="PRO_5045668824" description="Recombination protein F" evidence="1">
    <location>
        <begin position="24"/>
        <end position="40"/>
    </location>
</feature>